<feature type="domain" description="OmpA-like" evidence="4">
    <location>
        <begin position="655"/>
        <end position="780"/>
    </location>
</feature>
<dbReference type="PROSITE" id="PS51123">
    <property type="entry name" value="OMPA_2"/>
    <property type="match status" value="1"/>
</dbReference>
<protein>
    <recommendedName>
        <fullName evidence="4">OmpA-like domain-containing protein</fullName>
    </recommendedName>
</protein>
<feature type="region of interest" description="Disordered" evidence="2">
    <location>
        <begin position="78"/>
        <end position="266"/>
    </location>
</feature>
<dbReference type="PANTHER" id="PTHR30329:SF21">
    <property type="entry name" value="LIPOPROTEIN YIAD-RELATED"/>
    <property type="match status" value="1"/>
</dbReference>
<dbReference type="AlphaFoldDB" id="A0A918S147"/>
<feature type="compositionally biased region" description="Low complexity" evidence="2">
    <location>
        <begin position="111"/>
        <end position="125"/>
    </location>
</feature>
<evidence type="ECO:0000313" key="6">
    <source>
        <dbReference type="Proteomes" id="UP000646579"/>
    </source>
</evidence>
<dbReference type="GO" id="GO:0016020">
    <property type="term" value="C:membrane"/>
    <property type="evidence" value="ECO:0007669"/>
    <property type="project" value="UniProtKB-UniRule"/>
</dbReference>
<organism evidence="5 6">
    <name type="scientific">Devosia pacifica</name>
    <dbReference type="NCBI Taxonomy" id="1335967"/>
    <lineage>
        <taxon>Bacteria</taxon>
        <taxon>Pseudomonadati</taxon>
        <taxon>Pseudomonadota</taxon>
        <taxon>Alphaproteobacteria</taxon>
        <taxon>Hyphomicrobiales</taxon>
        <taxon>Devosiaceae</taxon>
        <taxon>Devosia</taxon>
    </lineage>
</organism>
<feature type="compositionally biased region" description="Polar residues" evidence="2">
    <location>
        <begin position="412"/>
        <end position="421"/>
    </location>
</feature>
<reference evidence="5" key="2">
    <citation type="submission" date="2020-09" db="EMBL/GenBank/DDBJ databases">
        <authorList>
            <person name="Sun Q."/>
            <person name="Kim S."/>
        </authorList>
    </citation>
    <scope>NUCLEOTIDE SEQUENCE</scope>
    <source>
        <strain evidence="5">KCTC 32437</strain>
    </source>
</reference>
<feature type="compositionally biased region" description="Low complexity" evidence="2">
    <location>
        <begin position="239"/>
        <end position="266"/>
    </location>
</feature>
<feature type="compositionally biased region" description="Low complexity" evidence="2">
    <location>
        <begin position="146"/>
        <end position="199"/>
    </location>
</feature>
<feature type="compositionally biased region" description="Polar residues" evidence="2">
    <location>
        <begin position="390"/>
        <end position="401"/>
    </location>
</feature>
<feature type="compositionally biased region" description="Low complexity" evidence="2">
    <location>
        <begin position="210"/>
        <end position="225"/>
    </location>
</feature>
<dbReference type="InterPro" id="IPR050330">
    <property type="entry name" value="Bact_OuterMem_StrucFunc"/>
</dbReference>
<gene>
    <name evidence="5" type="ORF">GCM10007989_09430</name>
</gene>
<sequence>MRLRTWLLTGTSLGMLALAPISAQAQNVELQAAYQNYVSAQESGDAAAVEQARASLTEMCIVAGYPSLDACIAELQGGGAGQPAPAPEEQAVEEPAPAEPAAEAAPEEPAPEAAPEPAAEQPAPEVEAEAEVQPEPEPELAPEPVPAEAETPAAEEAPQEQVEPQPAEAADPAPEQAQQEPAEQEPVAQEAAPEQPAPEASEEPAPEQPAPEAAEPQAEPSAAPADPAPEPVAEDPAAEQDQQVEVQSDQPADQQPAAPAANVQAEVSAQVDAYSAAVADMMSGADTEEARARINGARAEIDRLCADAGFPSTEACLAEYGLELPAVPALDAGSAAEPQPAEQQPAPVEGEEPQDQQSSEQPVEVIENLPEGVSQEDVAPVLDSAKDEQSNGTGAQPQQDGQVAAPQPAEGTEQQAPQGTAVSAPEQRLAPPQSDLDAQASFEVQASQVAPVSEEQGERVEAQALDLVGVPQNVTVVNQSNVTNNTSNNTTINNNENNVSALLGSVVVQLGNQLYINNRGQDTDRFVEADGEEEVYYERLGNGRVRETVNYADGSQVVTVRNRNGDILRRSRITPDGREYVLAYFDDRYDDNLLEWRDPADELPPLRLDIPVSEYVLDADNADEQQIETFFSQPPVEQVARLYSIDEVKRSARVRDSVRRLEVGNLTFDTGSASIGRDQVGALSSVANAMLDVLDQNPAETFLIEGHTDAVGSDLSNLQLSDQRAATIARVLTDFYGVPPENLVTQGYGERYLKVRTEQAERSNRRVTIRRITPLITPNQSASAQ</sequence>
<reference evidence="5" key="1">
    <citation type="journal article" date="2014" name="Int. J. Syst. Evol. Microbiol.">
        <title>Complete genome sequence of Corynebacterium casei LMG S-19264T (=DSM 44701T), isolated from a smear-ripened cheese.</title>
        <authorList>
            <consortium name="US DOE Joint Genome Institute (JGI-PGF)"/>
            <person name="Walter F."/>
            <person name="Albersmeier A."/>
            <person name="Kalinowski J."/>
            <person name="Ruckert C."/>
        </authorList>
    </citation>
    <scope>NUCLEOTIDE SEQUENCE</scope>
    <source>
        <strain evidence="5">KCTC 32437</strain>
    </source>
</reference>
<feature type="compositionally biased region" description="Acidic residues" evidence="2">
    <location>
        <begin position="126"/>
        <end position="140"/>
    </location>
</feature>
<dbReference type="Proteomes" id="UP000646579">
    <property type="component" value="Unassembled WGS sequence"/>
</dbReference>
<feature type="chain" id="PRO_5037734849" description="OmpA-like domain-containing protein" evidence="3">
    <location>
        <begin position="26"/>
        <end position="785"/>
    </location>
</feature>
<evidence type="ECO:0000256" key="1">
    <source>
        <dbReference type="PROSITE-ProRule" id="PRU00473"/>
    </source>
</evidence>
<dbReference type="CDD" id="cd07185">
    <property type="entry name" value="OmpA_C-like"/>
    <property type="match status" value="1"/>
</dbReference>
<dbReference type="RefSeq" id="WP_189423862.1">
    <property type="nucleotide sequence ID" value="NZ_BMZE01000001.1"/>
</dbReference>
<feature type="compositionally biased region" description="Low complexity" evidence="2">
    <location>
        <begin position="335"/>
        <end position="348"/>
    </location>
</feature>
<proteinExistence type="predicted"/>
<keyword evidence="3" id="KW-0732">Signal</keyword>
<accession>A0A918S147</accession>
<feature type="compositionally biased region" description="Low complexity" evidence="2">
    <location>
        <begin position="355"/>
        <end position="365"/>
    </location>
</feature>
<evidence type="ECO:0000256" key="3">
    <source>
        <dbReference type="SAM" id="SignalP"/>
    </source>
</evidence>
<feature type="region of interest" description="Disordered" evidence="2">
    <location>
        <begin position="329"/>
        <end position="436"/>
    </location>
</feature>
<feature type="signal peptide" evidence="3">
    <location>
        <begin position="1"/>
        <end position="25"/>
    </location>
</feature>
<dbReference type="PANTHER" id="PTHR30329">
    <property type="entry name" value="STATOR ELEMENT OF FLAGELLAR MOTOR COMPLEX"/>
    <property type="match status" value="1"/>
</dbReference>
<dbReference type="SUPFAM" id="SSF103088">
    <property type="entry name" value="OmpA-like"/>
    <property type="match status" value="1"/>
</dbReference>
<dbReference type="InterPro" id="IPR006665">
    <property type="entry name" value="OmpA-like"/>
</dbReference>
<dbReference type="InterPro" id="IPR036737">
    <property type="entry name" value="OmpA-like_sf"/>
</dbReference>
<comment type="caution">
    <text evidence="5">The sequence shown here is derived from an EMBL/GenBank/DDBJ whole genome shotgun (WGS) entry which is preliminary data.</text>
</comment>
<keyword evidence="6" id="KW-1185">Reference proteome</keyword>
<evidence type="ECO:0000259" key="4">
    <source>
        <dbReference type="PROSITE" id="PS51123"/>
    </source>
</evidence>
<name>A0A918S147_9HYPH</name>
<dbReference type="Gene3D" id="3.30.1330.60">
    <property type="entry name" value="OmpA-like domain"/>
    <property type="match status" value="1"/>
</dbReference>
<evidence type="ECO:0000313" key="5">
    <source>
        <dbReference type="EMBL" id="GHA16510.1"/>
    </source>
</evidence>
<dbReference type="Pfam" id="PF00691">
    <property type="entry name" value="OmpA"/>
    <property type="match status" value="1"/>
</dbReference>
<feature type="compositionally biased region" description="Low complexity" evidence="2">
    <location>
        <begin position="87"/>
        <end position="104"/>
    </location>
</feature>
<keyword evidence="1" id="KW-0472">Membrane</keyword>
<dbReference type="EMBL" id="BMZE01000001">
    <property type="protein sequence ID" value="GHA16510.1"/>
    <property type="molecule type" value="Genomic_DNA"/>
</dbReference>
<evidence type="ECO:0000256" key="2">
    <source>
        <dbReference type="SAM" id="MobiDB-lite"/>
    </source>
</evidence>